<comment type="similarity">
    <text evidence="2">Belongs to the GSP F family.</text>
</comment>
<keyword evidence="4" id="KW-0997">Cell inner membrane</keyword>
<gene>
    <name evidence="10" type="ORF">A2Z06_03210</name>
</gene>
<comment type="caution">
    <text evidence="10">The sequence shown here is derived from an EMBL/GenBank/DDBJ whole genome shotgun (WGS) entry which is preliminary data.</text>
</comment>
<protein>
    <recommendedName>
        <fullName evidence="9">Type II secretion system protein GspF domain-containing protein</fullName>
    </recommendedName>
</protein>
<feature type="non-terminal residue" evidence="10">
    <location>
        <position position="363"/>
    </location>
</feature>
<evidence type="ECO:0000256" key="4">
    <source>
        <dbReference type="ARBA" id="ARBA00022519"/>
    </source>
</evidence>
<dbReference type="AlphaFoldDB" id="A0A1F5YCQ1"/>
<dbReference type="InterPro" id="IPR042094">
    <property type="entry name" value="T2SS_GspF_sf"/>
</dbReference>
<evidence type="ECO:0000259" key="9">
    <source>
        <dbReference type="Pfam" id="PF00482"/>
    </source>
</evidence>
<dbReference type="FunFam" id="1.20.81.30:FF:000001">
    <property type="entry name" value="Type II secretion system protein F"/>
    <property type="match status" value="2"/>
</dbReference>
<comment type="subcellular location">
    <subcellularLocation>
        <location evidence="1">Cell inner membrane</location>
        <topology evidence="1">Multi-pass membrane protein</topology>
    </subcellularLocation>
</comment>
<feature type="domain" description="Type II secretion system protein GspF" evidence="9">
    <location>
        <begin position="271"/>
        <end position="360"/>
    </location>
</feature>
<dbReference type="GO" id="GO:0015628">
    <property type="term" value="P:protein secretion by the type II secretion system"/>
    <property type="evidence" value="ECO:0007669"/>
    <property type="project" value="TreeGrafter"/>
</dbReference>
<keyword evidence="7 8" id="KW-0472">Membrane</keyword>
<dbReference type="Pfam" id="PF00482">
    <property type="entry name" value="T2SSF"/>
    <property type="match status" value="2"/>
</dbReference>
<feature type="transmembrane region" description="Helical" evidence="8">
    <location>
        <begin position="169"/>
        <end position="189"/>
    </location>
</feature>
<name>A0A1F5YCQ1_9BACT</name>
<dbReference type="PRINTS" id="PR00812">
    <property type="entry name" value="BCTERIALGSPF"/>
</dbReference>
<reference evidence="10 11" key="1">
    <citation type="journal article" date="2016" name="Nat. Commun.">
        <title>Thousands of microbial genomes shed light on interconnected biogeochemical processes in an aquifer system.</title>
        <authorList>
            <person name="Anantharaman K."/>
            <person name="Brown C.T."/>
            <person name="Hug L.A."/>
            <person name="Sharon I."/>
            <person name="Castelle C.J."/>
            <person name="Probst A.J."/>
            <person name="Thomas B.C."/>
            <person name="Singh A."/>
            <person name="Wilkins M.J."/>
            <person name="Karaoz U."/>
            <person name="Brodie E.L."/>
            <person name="Williams K.H."/>
            <person name="Hubbard S.S."/>
            <person name="Banfield J.F."/>
        </authorList>
    </citation>
    <scope>NUCLEOTIDE SEQUENCE [LARGE SCALE GENOMIC DNA]</scope>
</reference>
<dbReference type="InterPro" id="IPR003004">
    <property type="entry name" value="GspF/PilC"/>
</dbReference>
<sequence>MPLFSYRARTEQGALVKGELEGESSSDVVRELSALGYIPVQIRRSIAPSPRISFSRKKVRADDLILFTKQFGTIIRTGVPLIRGLQTLRDQAESEEMRRVVNAILKNVQQGNSLGDAMKKHPHVFSPVYYNTVRAGETSGKLEEMLNRLADLLEYERKVKEELKSATRYPILVITVMILAVFILVTFVVPKFMTLYARYNMELPLPTRILMAVSTCFSRYWYVVLIIVAGLIAGLRVLIRTEWGERLWDRVKIEAPIVGKIVFKGILSRMARIFATLSSSGVPILEAMEIVRTTVGNSVVAERIKQIRSQVIEGSGIALPMSRIGGFPPLFVQMVAIGEETGALDDMLLEASRHYEMEIEYHL</sequence>
<dbReference type="GO" id="GO:0005886">
    <property type="term" value="C:plasma membrane"/>
    <property type="evidence" value="ECO:0007669"/>
    <property type="project" value="UniProtKB-SubCell"/>
</dbReference>
<dbReference type="EMBL" id="MFIW01000030">
    <property type="protein sequence ID" value="OGF97967.1"/>
    <property type="molecule type" value="Genomic_DNA"/>
</dbReference>
<evidence type="ECO:0000256" key="3">
    <source>
        <dbReference type="ARBA" id="ARBA00022475"/>
    </source>
</evidence>
<organism evidence="10 11">
    <name type="scientific">Candidatus Glassbacteria bacterium RBG_16_58_8</name>
    <dbReference type="NCBI Taxonomy" id="1817866"/>
    <lineage>
        <taxon>Bacteria</taxon>
        <taxon>Candidatus Glassiibacteriota</taxon>
    </lineage>
</organism>
<evidence type="ECO:0000256" key="6">
    <source>
        <dbReference type="ARBA" id="ARBA00022989"/>
    </source>
</evidence>
<proteinExistence type="inferred from homology"/>
<dbReference type="Proteomes" id="UP000179034">
    <property type="component" value="Unassembled WGS sequence"/>
</dbReference>
<dbReference type="PANTHER" id="PTHR30012">
    <property type="entry name" value="GENERAL SECRETION PATHWAY PROTEIN"/>
    <property type="match status" value="1"/>
</dbReference>
<evidence type="ECO:0000313" key="10">
    <source>
        <dbReference type="EMBL" id="OGF97967.1"/>
    </source>
</evidence>
<keyword evidence="6 8" id="KW-1133">Transmembrane helix</keyword>
<evidence type="ECO:0000256" key="7">
    <source>
        <dbReference type="ARBA" id="ARBA00023136"/>
    </source>
</evidence>
<evidence type="ECO:0000256" key="2">
    <source>
        <dbReference type="ARBA" id="ARBA00005745"/>
    </source>
</evidence>
<dbReference type="Gene3D" id="1.20.81.30">
    <property type="entry name" value="Type II secretion system (T2SS), domain F"/>
    <property type="match status" value="2"/>
</dbReference>
<dbReference type="InterPro" id="IPR018076">
    <property type="entry name" value="T2SS_GspF_dom"/>
</dbReference>
<dbReference type="PANTHER" id="PTHR30012:SF4">
    <property type="entry name" value="MSHA BIOGENESIS PROTEIN MSHG"/>
    <property type="match status" value="1"/>
</dbReference>
<evidence type="ECO:0000256" key="8">
    <source>
        <dbReference type="SAM" id="Phobius"/>
    </source>
</evidence>
<keyword evidence="3" id="KW-1003">Cell membrane</keyword>
<keyword evidence="5 8" id="KW-0812">Transmembrane</keyword>
<evidence type="ECO:0000256" key="5">
    <source>
        <dbReference type="ARBA" id="ARBA00022692"/>
    </source>
</evidence>
<evidence type="ECO:0000313" key="11">
    <source>
        <dbReference type="Proteomes" id="UP000179034"/>
    </source>
</evidence>
<feature type="domain" description="Type II secretion system protein GspF" evidence="9">
    <location>
        <begin position="67"/>
        <end position="190"/>
    </location>
</feature>
<accession>A0A1F5YCQ1</accession>
<feature type="transmembrane region" description="Helical" evidence="8">
    <location>
        <begin position="220"/>
        <end position="239"/>
    </location>
</feature>
<evidence type="ECO:0000256" key="1">
    <source>
        <dbReference type="ARBA" id="ARBA00004429"/>
    </source>
</evidence>